<proteinExistence type="predicted"/>
<evidence type="ECO:0000259" key="10">
    <source>
        <dbReference type="Pfam" id="PF02366"/>
    </source>
</evidence>
<dbReference type="InterPro" id="IPR003342">
    <property type="entry name" value="ArnT-like_N"/>
</dbReference>
<name>A0A1Y6BJN7_9NEIS</name>
<evidence type="ECO:0000313" key="11">
    <source>
        <dbReference type="EMBL" id="SMF14332.1"/>
    </source>
</evidence>
<dbReference type="PANTHER" id="PTHR33908">
    <property type="entry name" value="MANNOSYLTRANSFERASE YKCB-RELATED"/>
    <property type="match status" value="1"/>
</dbReference>
<dbReference type="AlphaFoldDB" id="A0A1Y6BJN7"/>
<keyword evidence="12" id="KW-1185">Reference proteome</keyword>
<keyword evidence="4 11" id="KW-0808">Transferase</keyword>
<dbReference type="GO" id="GO:0005886">
    <property type="term" value="C:plasma membrane"/>
    <property type="evidence" value="ECO:0007669"/>
    <property type="project" value="UniProtKB-SubCell"/>
</dbReference>
<sequence>MKPSSRPGWQRQAVFVLLALIVVRLLAMALIPLNDTTEARYAEIARKMLETGNWVTLWHDYQIPFWAKPPLSTWLSAAFMGAFGVNELAARLPALLLSVGTVALTASLAAARSGRDAALACVLVLSGGLLFYLAAGTVMTDPALMFSVTLIQTAFWHALAQRSRRWGYAFFVGMGVGLLAKGPVAIVLAAMPIGLWVIARKQWKPLWQHLPWFGGLVVTLLIAAPWYLLAEHRTPGFLNYFIMGEHVSRFLDPGWKGDRYGFAHATPHGMIWPYTVAALLPWSLAMLPWLARQRRRLPALCRDQDGWLLYIALWTLMTLLFFSLSGNIIWPYSMPMLPGFALLFAELWQRADLPQRGRWLPALGLVSAVIALAATAAFVLRPEAVGRSQKRLIDAWQHEQPSSDSQLLYWDRRREFSAEFYSAGRARSSTDSARFEALLHNTTRDYIAVDAKEVAELPPVVRAGFEEVGRFRNMKDVTLLLREHQPPRPAAPATEPLRSPT</sequence>
<dbReference type="InterPro" id="IPR050297">
    <property type="entry name" value="LipidA_mod_glycosyltrf_83"/>
</dbReference>
<feature type="transmembrane region" description="Helical" evidence="9">
    <location>
        <begin position="307"/>
        <end position="330"/>
    </location>
</feature>
<evidence type="ECO:0000256" key="4">
    <source>
        <dbReference type="ARBA" id="ARBA00022679"/>
    </source>
</evidence>
<keyword evidence="2" id="KW-1003">Cell membrane</keyword>
<dbReference type="GO" id="GO:0010041">
    <property type="term" value="P:response to iron(III) ion"/>
    <property type="evidence" value="ECO:0007669"/>
    <property type="project" value="TreeGrafter"/>
</dbReference>
<evidence type="ECO:0000313" key="12">
    <source>
        <dbReference type="Proteomes" id="UP000192920"/>
    </source>
</evidence>
<feature type="domain" description="ArnT-like N-terminal" evidence="10">
    <location>
        <begin position="33"/>
        <end position="241"/>
    </location>
</feature>
<evidence type="ECO:0000256" key="3">
    <source>
        <dbReference type="ARBA" id="ARBA00022676"/>
    </source>
</evidence>
<dbReference type="GO" id="GO:0009103">
    <property type="term" value="P:lipopolysaccharide biosynthetic process"/>
    <property type="evidence" value="ECO:0007669"/>
    <property type="project" value="UniProtKB-ARBA"/>
</dbReference>
<feature type="transmembrane region" description="Helical" evidence="9">
    <location>
        <begin position="166"/>
        <end position="198"/>
    </location>
</feature>
<dbReference type="GO" id="GO:0000030">
    <property type="term" value="F:mannosyltransferase activity"/>
    <property type="evidence" value="ECO:0007669"/>
    <property type="project" value="InterPro"/>
</dbReference>
<dbReference type="PANTHER" id="PTHR33908:SF3">
    <property type="entry name" value="UNDECAPRENYL PHOSPHATE-ALPHA-4-AMINO-4-DEOXY-L-ARABINOSE ARABINOSYL TRANSFERASE"/>
    <property type="match status" value="1"/>
</dbReference>
<comment type="subcellular location">
    <subcellularLocation>
        <location evidence="1">Cell membrane</location>
        <topology evidence="1">Multi-pass membrane protein</topology>
    </subcellularLocation>
</comment>
<feature type="transmembrane region" description="Helical" evidence="9">
    <location>
        <begin position="359"/>
        <end position="380"/>
    </location>
</feature>
<evidence type="ECO:0000256" key="5">
    <source>
        <dbReference type="ARBA" id="ARBA00022692"/>
    </source>
</evidence>
<keyword evidence="6 9" id="KW-1133">Transmembrane helix</keyword>
<keyword evidence="5 9" id="KW-0812">Transmembrane</keyword>
<evidence type="ECO:0000256" key="6">
    <source>
        <dbReference type="ARBA" id="ARBA00022989"/>
    </source>
</evidence>
<evidence type="ECO:0000256" key="8">
    <source>
        <dbReference type="SAM" id="MobiDB-lite"/>
    </source>
</evidence>
<gene>
    <name evidence="11" type="ORF">SAMN02745746_01563</name>
</gene>
<protein>
    <submittedName>
        <fullName evidence="11">Dolichyl-phosphate-mannose-protein mannosyltransferase</fullName>
    </submittedName>
</protein>
<evidence type="ECO:0000256" key="7">
    <source>
        <dbReference type="ARBA" id="ARBA00023136"/>
    </source>
</evidence>
<feature type="transmembrane region" description="Helical" evidence="9">
    <location>
        <begin position="210"/>
        <end position="229"/>
    </location>
</feature>
<dbReference type="Pfam" id="PF02366">
    <property type="entry name" value="PMT"/>
    <property type="match status" value="1"/>
</dbReference>
<feature type="transmembrane region" description="Helical" evidence="9">
    <location>
        <begin position="271"/>
        <end position="291"/>
    </location>
</feature>
<feature type="transmembrane region" description="Helical" evidence="9">
    <location>
        <begin position="92"/>
        <end position="111"/>
    </location>
</feature>
<feature type="region of interest" description="Disordered" evidence="8">
    <location>
        <begin position="482"/>
        <end position="501"/>
    </location>
</feature>
<dbReference type="EMBL" id="FXAG01000006">
    <property type="protein sequence ID" value="SMF14332.1"/>
    <property type="molecule type" value="Genomic_DNA"/>
</dbReference>
<feature type="transmembrane region" description="Helical" evidence="9">
    <location>
        <begin position="117"/>
        <end position="135"/>
    </location>
</feature>
<keyword evidence="3 11" id="KW-0328">Glycosyltransferase</keyword>
<dbReference type="GO" id="GO:0006493">
    <property type="term" value="P:protein O-linked glycosylation"/>
    <property type="evidence" value="ECO:0007669"/>
    <property type="project" value="InterPro"/>
</dbReference>
<dbReference type="RefSeq" id="WP_085275865.1">
    <property type="nucleotide sequence ID" value="NZ_FXAG01000006.1"/>
</dbReference>
<keyword evidence="7 9" id="KW-0472">Membrane</keyword>
<reference evidence="12" key="1">
    <citation type="submission" date="2017-04" db="EMBL/GenBank/DDBJ databases">
        <authorList>
            <person name="Varghese N."/>
            <person name="Submissions S."/>
        </authorList>
    </citation>
    <scope>NUCLEOTIDE SEQUENCE [LARGE SCALE GENOMIC DNA]</scope>
    <source>
        <strain evidence="12">DSM 22618</strain>
    </source>
</reference>
<dbReference type="GO" id="GO:0016763">
    <property type="term" value="F:pentosyltransferase activity"/>
    <property type="evidence" value="ECO:0007669"/>
    <property type="project" value="TreeGrafter"/>
</dbReference>
<accession>A0A1Y6BJN7</accession>
<evidence type="ECO:0000256" key="2">
    <source>
        <dbReference type="ARBA" id="ARBA00022475"/>
    </source>
</evidence>
<evidence type="ECO:0000256" key="9">
    <source>
        <dbReference type="SAM" id="Phobius"/>
    </source>
</evidence>
<dbReference type="Proteomes" id="UP000192920">
    <property type="component" value="Unassembled WGS sequence"/>
</dbReference>
<dbReference type="STRING" id="1123014.SAMN02745746_01563"/>
<evidence type="ECO:0000256" key="1">
    <source>
        <dbReference type="ARBA" id="ARBA00004651"/>
    </source>
</evidence>
<feature type="transmembrane region" description="Helical" evidence="9">
    <location>
        <begin position="12"/>
        <end position="31"/>
    </location>
</feature>
<organism evidence="11 12">
    <name type="scientific">Pseudogulbenkiania subflava DSM 22618</name>
    <dbReference type="NCBI Taxonomy" id="1123014"/>
    <lineage>
        <taxon>Bacteria</taxon>
        <taxon>Pseudomonadati</taxon>
        <taxon>Pseudomonadota</taxon>
        <taxon>Betaproteobacteria</taxon>
        <taxon>Neisseriales</taxon>
        <taxon>Chromobacteriaceae</taxon>
        <taxon>Pseudogulbenkiania</taxon>
    </lineage>
</organism>